<dbReference type="EMBL" id="JAHRHJ020000005">
    <property type="protein sequence ID" value="KAH9315177.1"/>
    <property type="molecule type" value="Genomic_DNA"/>
</dbReference>
<dbReference type="InterPro" id="IPR043502">
    <property type="entry name" value="DNA/RNA_pol_sf"/>
</dbReference>
<gene>
    <name evidence="2" type="ORF">KI387_023804</name>
</gene>
<name>A0AA38G2S7_TAXCH</name>
<proteinExistence type="predicted"/>
<evidence type="ECO:0000259" key="1">
    <source>
        <dbReference type="Pfam" id="PF17919"/>
    </source>
</evidence>
<sequence length="54" mass="6092">MFDTLKNRLIIAPILHFPSWDKHFHVHVDASGMAIRVVLAQPGEGIVDHPLCFT</sequence>
<accession>A0AA38G2S7</accession>
<dbReference type="Proteomes" id="UP000824469">
    <property type="component" value="Unassembled WGS sequence"/>
</dbReference>
<organism evidence="2 3">
    <name type="scientific">Taxus chinensis</name>
    <name type="common">Chinese yew</name>
    <name type="synonym">Taxus wallichiana var. chinensis</name>
    <dbReference type="NCBI Taxonomy" id="29808"/>
    <lineage>
        <taxon>Eukaryota</taxon>
        <taxon>Viridiplantae</taxon>
        <taxon>Streptophyta</taxon>
        <taxon>Embryophyta</taxon>
        <taxon>Tracheophyta</taxon>
        <taxon>Spermatophyta</taxon>
        <taxon>Pinopsida</taxon>
        <taxon>Pinidae</taxon>
        <taxon>Conifers II</taxon>
        <taxon>Cupressales</taxon>
        <taxon>Taxaceae</taxon>
        <taxon>Taxus</taxon>
    </lineage>
</organism>
<keyword evidence="3" id="KW-1185">Reference proteome</keyword>
<dbReference type="AlphaFoldDB" id="A0AA38G2S7"/>
<reference evidence="2 3" key="1">
    <citation type="journal article" date="2021" name="Nat. Plants">
        <title>The Taxus genome provides insights into paclitaxel biosynthesis.</title>
        <authorList>
            <person name="Xiong X."/>
            <person name="Gou J."/>
            <person name="Liao Q."/>
            <person name="Li Y."/>
            <person name="Zhou Q."/>
            <person name="Bi G."/>
            <person name="Li C."/>
            <person name="Du R."/>
            <person name="Wang X."/>
            <person name="Sun T."/>
            <person name="Guo L."/>
            <person name="Liang H."/>
            <person name="Lu P."/>
            <person name="Wu Y."/>
            <person name="Zhang Z."/>
            <person name="Ro D.K."/>
            <person name="Shang Y."/>
            <person name="Huang S."/>
            <person name="Yan J."/>
        </authorList>
    </citation>
    <scope>NUCLEOTIDE SEQUENCE [LARGE SCALE GENOMIC DNA]</scope>
    <source>
        <strain evidence="2">Ta-2019</strain>
    </source>
</reference>
<feature type="non-terminal residue" evidence="2">
    <location>
        <position position="54"/>
    </location>
</feature>
<dbReference type="InterPro" id="IPR041577">
    <property type="entry name" value="RT_RNaseH_2"/>
</dbReference>
<dbReference type="SUPFAM" id="SSF56672">
    <property type="entry name" value="DNA/RNA polymerases"/>
    <property type="match status" value="1"/>
</dbReference>
<evidence type="ECO:0000313" key="3">
    <source>
        <dbReference type="Proteomes" id="UP000824469"/>
    </source>
</evidence>
<feature type="domain" description="Reverse transcriptase/retrotransposon-derived protein RNase H-like" evidence="1">
    <location>
        <begin position="2"/>
        <end position="53"/>
    </location>
</feature>
<dbReference type="Pfam" id="PF17919">
    <property type="entry name" value="RT_RNaseH_2"/>
    <property type="match status" value="1"/>
</dbReference>
<comment type="caution">
    <text evidence="2">The sequence shown here is derived from an EMBL/GenBank/DDBJ whole genome shotgun (WGS) entry which is preliminary data.</text>
</comment>
<protein>
    <recommendedName>
        <fullName evidence="1">Reverse transcriptase/retrotransposon-derived protein RNase H-like domain-containing protein</fullName>
    </recommendedName>
</protein>
<evidence type="ECO:0000313" key="2">
    <source>
        <dbReference type="EMBL" id="KAH9315177.1"/>
    </source>
</evidence>